<evidence type="ECO:0000313" key="3">
    <source>
        <dbReference type="Proteomes" id="UP000008281"/>
    </source>
</evidence>
<organism evidence="3">
    <name type="scientific">Caenorhabditis remanei</name>
    <name type="common">Caenorhabditis vulgaris</name>
    <dbReference type="NCBI Taxonomy" id="31234"/>
    <lineage>
        <taxon>Eukaryota</taxon>
        <taxon>Metazoa</taxon>
        <taxon>Ecdysozoa</taxon>
        <taxon>Nematoda</taxon>
        <taxon>Chromadorea</taxon>
        <taxon>Rhabditida</taxon>
        <taxon>Rhabditina</taxon>
        <taxon>Rhabditomorpha</taxon>
        <taxon>Rhabditoidea</taxon>
        <taxon>Rhabditidae</taxon>
        <taxon>Peloderinae</taxon>
        <taxon>Caenorhabditis</taxon>
    </lineage>
</organism>
<gene>
    <name evidence="2" type="ORF">CRE_01128</name>
</gene>
<evidence type="ECO:0000256" key="1">
    <source>
        <dbReference type="SAM" id="MobiDB-lite"/>
    </source>
</evidence>
<dbReference type="HOGENOM" id="CLU_2656830_0_0_1"/>
<proteinExistence type="predicted"/>
<sequence>MDPSLGDRAIDWILCCNGQSLLDGRRNDGVRSQLASRHFHSASCPSYRPVVPPQSRATKVGAGQTESRGGYGLAKR</sequence>
<keyword evidence="3" id="KW-1185">Reference proteome</keyword>
<feature type="region of interest" description="Disordered" evidence="1">
    <location>
        <begin position="43"/>
        <end position="76"/>
    </location>
</feature>
<name>E3MWL0_CAERE</name>
<dbReference type="CTD" id="9805345"/>
<dbReference type="RefSeq" id="XP_003099458.2">
    <property type="nucleotide sequence ID" value="XM_003099410.2"/>
</dbReference>
<evidence type="ECO:0000313" key="2">
    <source>
        <dbReference type="EMBL" id="EFP10600.1"/>
    </source>
</evidence>
<reference evidence="2" key="1">
    <citation type="submission" date="2007-07" db="EMBL/GenBank/DDBJ databases">
        <title>PCAP assembly of the Caenorhabditis remanei genome.</title>
        <authorList>
            <consortium name="The Caenorhabditis remanei Sequencing Consortium"/>
            <person name="Wilson R.K."/>
        </authorList>
    </citation>
    <scope>NUCLEOTIDE SEQUENCE [LARGE SCALE GENOMIC DNA]</scope>
    <source>
        <strain evidence="2">PB4641</strain>
    </source>
</reference>
<dbReference type="EMBL" id="DS268487">
    <property type="protein sequence ID" value="EFP10600.1"/>
    <property type="molecule type" value="Genomic_DNA"/>
</dbReference>
<dbReference type="InParanoid" id="E3MWL0"/>
<dbReference type="GeneID" id="9805345"/>
<dbReference type="AlphaFoldDB" id="E3MWL0"/>
<dbReference type="KEGG" id="crq:GCK72_008962"/>
<dbReference type="Proteomes" id="UP000008281">
    <property type="component" value="Unassembled WGS sequence"/>
</dbReference>
<accession>E3MWL0</accession>
<protein>
    <submittedName>
        <fullName evidence="2">Uncharacterized protein</fullName>
    </submittedName>
</protein>